<proteinExistence type="predicted"/>
<feature type="transmembrane region" description="Helical" evidence="2">
    <location>
        <begin position="5"/>
        <end position="23"/>
    </location>
</feature>
<comment type="caution">
    <text evidence="3">The sequence shown here is derived from an EMBL/GenBank/DDBJ whole genome shotgun (WGS) entry which is preliminary data.</text>
</comment>
<keyword evidence="2" id="KW-1133">Transmembrane helix</keyword>
<dbReference type="Proteomes" id="UP000828236">
    <property type="component" value="Unassembled WGS sequence"/>
</dbReference>
<dbReference type="EMBL" id="SDOV01000007">
    <property type="protein sequence ID" value="KAH7638703.1"/>
    <property type="molecule type" value="Genomic_DNA"/>
</dbReference>
<reference evidence="3" key="2">
    <citation type="journal article" date="2021" name="World Allergy Organ. J.">
        <title>Chromosome-level assembly of Dermatophagoides farinae genome and transcriptome reveals two novel allergens Der f 37 and Der f 39.</title>
        <authorList>
            <person name="Chen J."/>
            <person name="Cai Z."/>
            <person name="Fan D."/>
            <person name="Hu J."/>
            <person name="Hou Y."/>
            <person name="He Y."/>
            <person name="Zhang Z."/>
            <person name="Zhao Z."/>
            <person name="Gao P."/>
            <person name="Hu W."/>
            <person name="Sun J."/>
            <person name="Li J."/>
            <person name="Ji K."/>
        </authorList>
    </citation>
    <scope>NUCLEOTIDE SEQUENCE</scope>
    <source>
        <strain evidence="3">JKM2019</strain>
    </source>
</reference>
<evidence type="ECO:0000256" key="1">
    <source>
        <dbReference type="SAM" id="MobiDB-lite"/>
    </source>
</evidence>
<protein>
    <submittedName>
        <fullName evidence="3">Uncharacterized protein</fullName>
    </submittedName>
</protein>
<feature type="compositionally biased region" description="Low complexity" evidence="1">
    <location>
        <begin position="489"/>
        <end position="506"/>
    </location>
</feature>
<sequence>MVMVLLYFAITMAMIISVVIWLFSIQYCQTFNSTSPTPIPWLFTDGYDKKITCGVHLLNETIAISIMGNRIYQFTFDLSVTMYNKDKHFVTNHMYMEMGLKFSLKTLNPIFIDMGVSLKSRLDAFTVKSLHENIAMALIKEENKDRRFQIFVKDTNHNCYRGACHSTLTNKVIANFQLKYDQHEKFKFVNIIMISAENSAFVIIIDKDSKGLHFQFINTTCTNAYTFGYICLLKSKRLRAQNNEDHCNSDDDMIIGQGSINHVQFSQIEYGFTGGGILHLVSYQQKFVLTVDQRLLYIFDQDYPYQIISFLDFFRCRKWDIVFENENNTVDDVNKLATVDTNDDNVDNDKHNTRGIIIIIIVVIVLAITFIIFPIYFFLHKRKRSRSMMKPSMPWNKVPSSMLMVKSPNLYSKFNPYLRPSSSSSSASRNESNSSLSSFSSSSSSSSPLSGADDRRNSRRQRRRNTIDKRRIIRGTRSPNLDSSRNLHTTTITTTTSPPQTIMTSIGGSPNTTSDLLFPTMNNSSVAKSPHRP</sequence>
<feature type="compositionally biased region" description="Polar residues" evidence="1">
    <location>
        <begin position="507"/>
        <end position="527"/>
    </location>
</feature>
<keyword evidence="2" id="KW-0472">Membrane</keyword>
<name>A0A9D4NUR1_DERFA</name>
<evidence type="ECO:0000313" key="3">
    <source>
        <dbReference type="EMBL" id="KAH7638703.1"/>
    </source>
</evidence>
<dbReference type="AlphaFoldDB" id="A0A9D4NUR1"/>
<organism evidence="3">
    <name type="scientific">Dermatophagoides farinae</name>
    <name type="common">American house dust mite</name>
    <dbReference type="NCBI Taxonomy" id="6954"/>
    <lineage>
        <taxon>Eukaryota</taxon>
        <taxon>Metazoa</taxon>
        <taxon>Ecdysozoa</taxon>
        <taxon>Arthropoda</taxon>
        <taxon>Chelicerata</taxon>
        <taxon>Arachnida</taxon>
        <taxon>Acari</taxon>
        <taxon>Acariformes</taxon>
        <taxon>Sarcoptiformes</taxon>
        <taxon>Astigmata</taxon>
        <taxon>Psoroptidia</taxon>
        <taxon>Analgoidea</taxon>
        <taxon>Pyroglyphidae</taxon>
        <taxon>Dermatophagoidinae</taxon>
        <taxon>Dermatophagoides</taxon>
    </lineage>
</organism>
<gene>
    <name evidence="3" type="ORF">HUG17_2736</name>
</gene>
<evidence type="ECO:0000256" key="2">
    <source>
        <dbReference type="SAM" id="Phobius"/>
    </source>
</evidence>
<keyword evidence="2" id="KW-0812">Transmembrane</keyword>
<reference evidence="3" key="1">
    <citation type="submission" date="2020-06" db="EMBL/GenBank/DDBJ databases">
        <authorList>
            <person name="Ji K."/>
            <person name="Li J."/>
        </authorList>
    </citation>
    <scope>NUCLEOTIDE SEQUENCE</scope>
    <source>
        <strain evidence="3">JKM2019</strain>
        <tissue evidence="3">Whole body</tissue>
    </source>
</reference>
<feature type="transmembrane region" description="Helical" evidence="2">
    <location>
        <begin position="355"/>
        <end position="379"/>
    </location>
</feature>
<feature type="compositionally biased region" description="Low complexity" evidence="1">
    <location>
        <begin position="421"/>
        <end position="450"/>
    </location>
</feature>
<feature type="compositionally biased region" description="Polar residues" evidence="1">
    <location>
        <begin position="477"/>
        <end position="488"/>
    </location>
</feature>
<feature type="region of interest" description="Disordered" evidence="1">
    <location>
        <begin position="421"/>
        <end position="533"/>
    </location>
</feature>
<accession>A0A9D4NUR1</accession>